<dbReference type="EMBL" id="JBGFUD010012654">
    <property type="protein sequence ID" value="MFH4983525.1"/>
    <property type="molecule type" value="Genomic_DNA"/>
</dbReference>
<evidence type="ECO:0000313" key="2">
    <source>
        <dbReference type="EMBL" id="MFH4983525.1"/>
    </source>
</evidence>
<evidence type="ECO:0000313" key="3">
    <source>
        <dbReference type="Proteomes" id="UP001608902"/>
    </source>
</evidence>
<accession>A0ABD6EU77</accession>
<keyword evidence="1" id="KW-1133">Transmembrane helix</keyword>
<comment type="caution">
    <text evidence="2">The sequence shown here is derived from an EMBL/GenBank/DDBJ whole genome shotgun (WGS) entry which is preliminary data.</text>
</comment>
<evidence type="ECO:0000256" key="1">
    <source>
        <dbReference type="SAM" id="Phobius"/>
    </source>
</evidence>
<keyword evidence="3" id="KW-1185">Reference proteome</keyword>
<keyword evidence="1" id="KW-0472">Membrane</keyword>
<name>A0ABD6EU77_9BILA</name>
<feature type="transmembrane region" description="Helical" evidence="1">
    <location>
        <begin position="25"/>
        <end position="49"/>
    </location>
</feature>
<dbReference type="Proteomes" id="UP001608902">
    <property type="component" value="Unassembled WGS sequence"/>
</dbReference>
<organism evidence="2 3">
    <name type="scientific">Gnathostoma spinigerum</name>
    <dbReference type="NCBI Taxonomy" id="75299"/>
    <lineage>
        <taxon>Eukaryota</taxon>
        <taxon>Metazoa</taxon>
        <taxon>Ecdysozoa</taxon>
        <taxon>Nematoda</taxon>
        <taxon>Chromadorea</taxon>
        <taxon>Rhabditida</taxon>
        <taxon>Spirurina</taxon>
        <taxon>Gnathostomatomorpha</taxon>
        <taxon>Gnathostomatoidea</taxon>
        <taxon>Gnathostomatidae</taxon>
        <taxon>Gnathostoma</taxon>
    </lineage>
</organism>
<keyword evidence="1" id="KW-0812">Transmembrane</keyword>
<protein>
    <recommendedName>
        <fullName evidence="4">Small integral membrane protein 15</fullName>
    </recommendedName>
</protein>
<sequence>MVSHLWNVFEEIGHQHYSTWLKDNLALVIILTTSIVFVIPCIIVSRMDMHRKERLRKRKKLRFSYNQVNSI</sequence>
<reference evidence="2 3" key="1">
    <citation type="submission" date="2024-08" db="EMBL/GenBank/DDBJ databases">
        <title>Gnathostoma spinigerum genome.</title>
        <authorList>
            <person name="Gonzalez-Bertolin B."/>
            <person name="Monzon S."/>
            <person name="Zaballos A."/>
            <person name="Jimenez P."/>
            <person name="Dekumyoy P."/>
            <person name="Varona S."/>
            <person name="Cuesta I."/>
            <person name="Sumanam S."/>
            <person name="Adisakwattana P."/>
            <person name="Gasser R.B."/>
            <person name="Hernandez-Gonzalez A."/>
            <person name="Young N.D."/>
            <person name="Perteguer M.J."/>
        </authorList>
    </citation>
    <scope>NUCLEOTIDE SEQUENCE [LARGE SCALE GENOMIC DNA]</scope>
    <source>
        <strain evidence="2">AL3</strain>
        <tissue evidence="2">Liver</tissue>
    </source>
</reference>
<gene>
    <name evidence="2" type="ORF">AB6A40_010234</name>
</gene>
<proteinExistence type="predicted"/>
<evidence type="ECO:0008006" key="4">
    <source>
        <dbReference type="Google" id="ProtNLM"/>
    </source>
</evidence>
<dbReference type="AlphaFoldDB" id="A0ABD6EU77"/>